<dbReference type="SUPFAM" id="SSF52540">
    <property type="entry name" value="P-loop containing nucleoside triphosphate hydrolases"/>
    <property type="match status" value="1"/>
</dbReference>
<dbReference type="EMBL" id="JARUXG010000001">
    <property type="protein sequence ID" value="MDG6779588.1"/>
    <property type="molecule type" value="Genomic_DNA"/>
</dbReference>
<gene>
    <name evidence="2" type="ORF">QBL07_01945</name>
</gene>
<accession>A0AAW6R304</accession>
<comment type="caution">
    <text evidence="2">The sequence shown here is derived from an EMBL/GenBank/DDBJ whole genome shotgun (WGS) entry which is preliminary data.</text>
</comment>
<sequence length="493" mass="53207">MTADPTVNDHIDGDETPPWVKNGGTVLPPGLFSAAPEPAPLEVPIYEPDDEPAPLDEPQDPADDADTDTEDDPESPWGDPAAEAVVQEALISEQEALAYARIVGTERAKQRRHRELHAGAADSWDPIDLTDHMDGTATPPTPTMWQRTDGISLLYPGLTHSLFGENESGKSFVALAITAEQITAARRVLYLDYENDPALIAERLRLLGITTAQAATHLDYRRPETAPDPTNTSWATLLATPYDLVVIDGVTAALATHGINSNDNDEITRWWREVPNAVATRTGAAVLLIDHVTKSNDGRGRYPLGAQAKLSNISGAAYMLDTTKDPIAPGALGKLTIRCAKDRPGQVRRHGTDYRPSDRSHLLGTLTIDSTTPTTTTVRLDSGAPPASLSIAATAEDERRAKIMTYITRHTFDAARAGRPVPKFPKDAIRAEVGGSRDQIYATLACLEAEGYVIAMKPRGGYKMDPTKPYPAAIKTLESESSTATPTDPDDDE</sequence>
<dbReference type="Pfam" id="PF13481">
    <property type="entry name" value="AAA_25"/>
    <property type="match status" value="1"/>
</dbReference>
<dbReference type="InterPro" id="IPR027417">
    <property type="entry name" value="P-loop_NTPase"/>
</dbReference>
<reference evidence="2" key="1">
    <citation type="submission" date="2023-04" db="EMBL/GenBank/DDBJ databases">
        <title>Characterization and analysis of the complete genome of Gordonia rubripertincta 112, the degrader of aromatic and aliphatic compounds.</title>
        <authorList>
            <person name="Frantsuzova E."/>
            <person name="Bogun A."/>
            <person name="Delegan Y."/>
        </authorList>
    </citation>
    <scope>NUCLEOTIDE SEQUENCE</scope>
    <source>
        <strain evidence="2">112</strain>
    </source>
</reference>
<protein>
    <submittedName>
        <fullName evidence="2">AAA family ATPase</fullName>
    </submittedName>
</protein>
<proteinExistence type="predicted"/>
<feature type="region of interest" description="Disordered" evidence="1">
    <location>
        <begin position="1"/>
        <end position="79"/>
    </location>
</feature>
<dbReference type="RefSeq" id="WP_168432604.1">
    <property type="nucleotide sequence ID" value="NZ_JAAXPB010000003.1"/>
</dbReference>
<evidence type="ECO:0000313" key="2">
    <source>
        <dbReference type="EMBL" id="MDG6779588.1"/>
    </source>
</evidence>
<organism evidence="2">
    <name type="scientific">Gordonia rubripertincta</name>
    <name type="common">Rhodococcus corallinus</name>
    <dbReference type="NCBI Taxonomy" id="36822"/>
    <lineage>
        <taxon>Bacteria</taxon>
        <taxon>Bacillati</taxon>
        <taxon>Actinomycetota</taxon>
        <taxon>Actinomycetes</taxon>
        <taxon>Mycobacteriales</taxon>
        <taxon>Gordoniaceae</taxon>
        <taxon>Gordonia</taxon>
    </lineage>
</organism>
<dbReference type="AlphaFoldDB" id="A0AAW6R304"/>
<dbReference type="Gene3D" id="3.40.50.300">
    <property type="entry name" value="P-loop containing nucleotide triphosphate hydrolases"/>
    <property type="match status" value="1"/>
</dbReference>
<feature type="compositionally biased region" description="Acidic residues" evidence="1">
    <location>
        <begin position="47"/>
        <end position="74"/>
    </location>
</feature>
<feature type="region of interest" description="Disordered" evidence="1">
    <location>
        <begin position="472"/>
        <end position="493"/>
    </location>
</feature>
<evidence type="ECO:0000256" key="1">
    <source>
        <dbReference type="SAM" id="MobiDB-lite"/>
    </source>
</evidence>
<name>A0AAW6R304_GORRU</name>